<gene>
    <name evidence="2" type="ORF">SAMN04488511_12724</name>
</gene>
<feature type="domain" description="DUF4397" evidence="1">
    <location>
        <begin position="56"/>
        <end position="163"/>
    </location>
</feature>
<evidence type="ECO:0000259" key="1">
    <source>
        <dbReference type="Pfam" id="PF14344"/>
    </source>
</evidence>
<dbReference type="EMBL" id="FOJM01000027">
    <property type="protein sequence ID" value="SFA60318.1"/>
    <property type="molecule type" value="Genomic_DNA"/>
</dbReference>
<keyword evidence="3" id="KW-1185">Reference proteome</keyword>
<organism evidence="2 3">
    <name type="scientific">Pedobacter suwonensis</name>
    <dbReference type="NCBI Taxonomy" id="332999"/>
    <lineage>
        <taxon>Bacteria</taxon>
        <taxon>Pseudomonadati</taxon>
        <taxon>Bacteroidota</taxon>
        <taxon>Sphingobacteriia</taxon>
        <taxon>Sphingobacteriales</taxon>
        <taxon>Sphingobacteriaceae</taxon>
        <taxon>Pedobacter</taxon>
    </lineage>
</organism>
<evidence type="ECO:0000313" key="2">
    <source>
        <dbReference type="EMBL" id="SFA60318.1"/>
    </source>
</evidence>
<evidence type="ECO:0000313" key="3">
    <source>
        <dbReference type="Proteomes" id="UP000198836"/>
    </source>
</evidence>
<protein>
    <recommendedName>
        <fullName evidence="1">DUF4397 domain-containing protein</fullName>
    </recommendedName>
</protein>
<sequence length="243" mass="26443">MAWFLTEPFLFYINQPKPMKIYNQRSTVLILLIAVCSISLSSCKKDNPAEVAKGQAKLKMVNASTADVHQDFYLDNEKLTTSALAFGETSDYVKIPSGNRSVSYTGTNNATTDTSLNFIPSITYTAFLVTNKKGELEIVNYEDNLSNTESTKAKIKLINLTPAFATGINVTVQGGTQFVNGLAFKEASNYFTVDPEVNLRYSVVGSGSIKTIDAKSLEAGKIYTIWFSGAAAATLTAHIITDN</sequence>
<reference evidence="3" key="1">
    <citation type="submission" date="2016-10" db="EMBL/GenBank/DDBJ databases">
        <authorList>
            <person name="Varghese N."/>
            <person name="Submissions S."/>
        </authorList>
    </citation>
    <scope>NUCLEOTIDE SEQUENCE [LARGE SCALE GENOMIC DNA]</scope>
    <source>
        <strain evidence="3">DSM 18130</strain>
    </source>
</reference>
<dbReference type="Pfam" id="PF14344">
    <property type="entry name" value="DUF4397"/>
    <property type="match status" value="1"/>
</dbReference>
<proteinExistence type="predicted"/>
<name>A0A1I0U8D1_9SPHI</name>
<dbReference type="AlphaFoldDB" id="A0A1I0U8D1"/>
<accession>A0A1I0U8D1</accession>
<dbReference type="InterPro" id="IPR025510">
    <property type="entry name" value="DUF4397"/>
</dbReference>
<dbReference type="Proteomes" id="UP000198836">
    <property type="component" value="Unassembled WGS sequence"/>
</dbReference>
<dbReference type="STRING" id="332999.SAMN04488511_12724"/>